<dbReference type="GO" id="GO:0030170">
    <property type="term" value="F:pyridoxal phosphate binding"/>
    <property type="evidence" value="ECO:0007669"/>
    <property type="project" value="InterPro"/>
</dbReference>
<evidence type="ECO:0000256" key="4">
    <source>
        <dbReference type="ARBA" id="ARBA00022576"/>
    </source>
</evidence>
<evidence type="ECO:0000256" key="3">
    <source>
        <dbReference type="ARBA" id="ARBA00011738"/>
    </source>
</evidence>
<evidence type="ECO:0000256" key="2">
    <source>
        <dbReference type="ARBA" id="ARBA00007441"/>
    </source>
</evidence>
<dbReference type="Pfam" id="PF00155">
    <property type="entry name" value="Aminotran_1_2"/>
    <property type="match status" value="1"/>
</dbReference>
<comment type="similarity">
    <text evidence="2">Belongs to the class-I pyridoxal-phosphate-dependent aminotransferase family.</text>
</comment>
<dbReference type="CDD" id="cd00609">
    <property type="entry name" value="AAT_like"/>
    <property type="match status" value="1"/>
</dbReference>
<keyword evidence="5" id="KW-0808">Transferase</keyword>
<keyword evidence="4 8" id="KW-0032">Aminotransferase</keyword>
<evidence type="ECO:0000256" key="1">
    <source>
        <dbReference type="ARBA" id="ARBA00001933"/>
    </source>
</evidence>
<evidence type="ECO:0000259" key="7">
    <source>
        <dbReference type="Pfam" id="PF00155"/>
    </source>
</evidence>
<dbReference type="Gene3D" id="3.90.1150.10">
    <property type="entry name" value="Aspartate Aminotransferase, domain 1"/>
    <property type="match status" value="1"/>
</dbReference>
<evidence type="ECO:0000256" key="6">
    <source>
        <dbReference type="ARBA" id="ARBA00022898"/>
    </source>
</evidence>
<dbReference type="EMBL" id="CASHTH010000800">
    <property type="protein sequence ID" value="CAI8007799.1"/>
    <property type="molecule type" value="Genomic_DNA"/>
</dbReference>
<name>A0AA35RAD1_GEOBA</name>
<feature type="domain" description="Aminotransferase class I/classII large" evidence="7">
    <location>
        <begin position="19"/>
        <end position="348"/>
    </location>
</feature>
<proteinExistence type="inferred from homology"/>
<comment type="cofactor">
    <cofactor evidence="1">
        <name>pyridoxal 5'-phosphate</name>
        <dbReference type="ChEBI" id="CHEBI:597326"/>
    </cofactor>
</comment>
<dbReference type="InterPro" id="IPR004839">
    <property type="entry name" value="Aminotransferase_I/II_large"/>
</dbReference>
<dbReference type="SUPFAM" id="SSF53383">
    <property type="entry name" value="PLP-dependent transferases"/>
    <property type="match status" value="1"/>
</dbReference>
<accession>A0AA35RAD1</accession>
<protein>
    <submittedName>
        <fullName evidence="8">Aromatic-amino-acid aminotransferase 1</fullName>
    </submittedName>
</protein>
<dbReference type="Gene3D" id="3.40.640.10">
    <property type="entry name" value="Type I PLP-dependent aspartate aminotransferase-like (Major domain)"/>
    <property type="match status" value="1"/>
</dbReference>
<evidence type="ECO:0000256" key="5">
    <source>
        <dbReference type="ARBA" id="ARBA00022679"/>
    </source>
</evidence>
<dbReference type="Proteomes" id="UP001174909">
    <property type="component" value="Unassembled WGS sequence"/>
</dbReference>
<keyword evidence="6" id="KW-0663">Pyridoxal phosphate</keyword>
<dbReference type="InterPro" id="IPR015424">
    <property type="entry name" value="PyrdxlP-dep_Trfase"/>
</dbReference>
<comment type="caution">
    <text evidence="8">The sequence shown here is derived from an EMBL/GenBank/DDBJ whole genome shotgun (WGS) entry which is preliminary data.</text>
</comment>
<dbReference type="AlphaFoldDB" id="A0AA35RAD1"/>
<organism evidence="8 9">
    <name type="scientific">Geodia barretti</name>
    <name type="common">Barrett's horny sponge</name>
    <dbReference type="NCBI Taxonomy" id="519541"/>
    <lineage>
        <taxon>Eukaryota</taxon>
        <taxon>Metazoa</taxon>
        <taxon>Porifera</taxon>
        <taxon>Demospongiae</taxon>
        <taxon>Heteroscleromorpha</taxon>
        <taxon>Tetractinellida</taxon>
        <taxon>Astrophorina</taxon>
        <taxon>Geodiidae</taxon>
        <taxon>Geodia</taxon>
    </lineage>
</organism>
<sequence length="356" mass="38588">MLRRATDIVLADGAPIPLQYGATQGYGPLLHSLAEFLSAQDSYTSPVSPQELFLTAGASQAIDHTTTLFTQTGDTVFVEEPTYYLIQSIFEDHGLKVVGVPTDNDGLRMDALEAMLADRSVQAPKMLYIIPTYQNPSGSVLPADRRSKLVELAQQHGFLVLADEVYNLLYYGKPPPPPIASFDTSEDGCIISLSSFSKILGPGLRTGWLQARPPLIQRFATAGLTISGGGLNHFTSTLVHAVLEQGMLEDNIAILRSTYGERVSAMSAAVRKHLGDAVDFTAPGGGYFFWLTFNDSTNTDALLRIAQEHGVNYRPGTAFSAQGAFTNAIRLAFALYEPDMLAEGIRRIAEAHKTSQ</sequence>
<dbReference type="InterPro" id="IPR015421">
    <property type="entry name" value="PyrdxlP-dep_Trfase_major"/>
</dbReference>
<dbReference type="PANTHER" id="PTHR42858:SF1">
    <property type="entry name" value="LD15494P"/>
    <property type="match status" value="1"/>
</dbReference>
<keyword evidence="9" id="KW-1185">Reference proteome</keyword>
<dbReference type="GO" id="GO:0047536">
    <property type="term" value="F:2-aminoadipate transaminase activity"/>
    <property type="evidence" value="ECO:0007669"/>
    <property type="project" value="TreeGrafter"/>
</dbReference>
<dbReference type="FunFam" id="3.40.640.10:FF:000053">
    <property type="entry name" value="Aminotransferase, class I"/>
    <property type="match status" value="1"/>
</dbReference>
<dbReference type="PANTHER" id="PTHR42858">
    <property type="entry name" value="AMINOTRANSFERASE"/>
    <property type="match status" value="1"/>
</dbReference>
<evidence type="ECO:0000313" key="9">
    <source>
        <dbReference type="Proteomes" id="UP001174909"/>
    </source>
</evidence>
<gene>
    <name evidence="8" type="ORF">GBAR_LOCUS5386</name>
</gene>
<reference evidence="8" key="1">
    <citation type="submission" date="2023-03" db="EMBL/GenBank/DDBJ databases">
        <authorList>
            <person name="Steffen K."/>
            <person name="Cardenas P."/>
        </authorList>
    </citation>
    <scope>NUCLEOTIDE SEQUENCE</scope>
</reference>
<evidence type="ECO:0000313" key="8">
    <source>
        <dbReference type="EMBL" id="CAI8007799.1"/>
    </source>
</evidence>
<comment type="subunit">
    <text evidence="3">Homodimer.</text>
</comment>
<dbReference type="InterPro" id="IPR015422">
    <property type="entry name" value="PyrdxlP-dep_Trfase_small"/>
</dbReference>